<accession>A0A6F8PJJ6</accession>
<protein>
    <recommendedName>
        <fullName evidence="4">Conjugal transfer protein TraF</fullName>
    </recommendedName>
</protein>
<dbReference type="AlphaFoldDB" id="A0A6F8PJJ6"/>
<evidence type="ECO:0000256" key="1">
    <source>
        <dbReference type="SAM" id="SignalP"/>
    </source>
</evidence>
<evidence type="ECO:0000313" key="3">
    <source>
        <dbReference type="Proteomes" id="UP000501466"/>
    </source>
</evidence>
<name>A0A6F8PJJ6_9GAMM</name>
<keyword evidence="1" id="KW-0732">Signal</keyword>
<organism evidence="2 3">
    <name type="scientific">Thiosulfativibrio zosterae</name>
    <dbReference type="NCBI Taxonomy" id="2675053"/>
    <lineage>
        <taxon>Bacteria</taxon>
        <taxon>Pseudomonadati</taxon>
        <taxon>Pseudomonadota</taxon>
        <taxon>Gammaproteobacteria</taxon>
        <taxon>Thiotrichales</taxon>
        <taxon>Piscirickettsiaceae</taxon>
        <taxon>Thiosulfativibrio</taxon>
    </lineage>
</organism>
<evidence type="ECO:0008006" key="4">
    <source>
        <dbReference type="Google" id="ProtNLM"/>
    </source>
</evidence>
<keyword evidence="3" id="KW-1185">Reference proteome</keyword>
<dbReference type="KEGG" id="tzo:THMIRHAT_00270"/>
<dbReference type="Proteomes" id="UP000501466">
    <property type="component" value="Chromosome"/>
</dbReference>
<sequence length="423" mass="44879">MNKKILVSALLLTSSSVLAAPSYSTIGPNIGYGSNSNPGTVYSSLTNPANNTINAADVDGSRYGLGLNLQVQAELFGVEGSSDFLDNNIKTILDKSSYTIQDALNLQTNTNQFFTDYNGGNINVIAGVTAPILFKSDFINGGISFDYTKQVGTKVSFIKKADLAITATSPTTFSTTTGAAAIGITVNQLDEFALSYGYDFGEFSTSDLRGKVAAGATIRLLSLTSNAQAIDFGQYINDNQGNQSKDISDYVDDITSGSSSSSVALDLGASWTADNYGLSVVAYNLNSPSFDIKRNAAAIAFGMDKTLTFDPQVRLGADLFSKNREWALSSSIDLMETKDLNGSDTKFWGISGSYSTNSAWYIPDVRLGLKGNMVGTGLTYMNLGTTLGFLNVDLSTSSFSIIDNMDSQKDSGAAISVGVEFDF</sequence>
<feature type="chain" id="PRO_5026126858" description="Conjugal transfer protein TraF" evidence="1">
    <location>
        <begin position="20"/>
        <end position="423"/>
    </location>
</feature>
<gene>
    <name evidence="2" type="ORF">THMIRHAT_00270</name>
</gene>
<feature type="signal peptide" evidence="1">
    <location>
        <begin position="1"/>
        <end position="19"/>
    </location>
</feature>
<evidence type="ECO:0000313" key="2">
    <source>
        <dbReference type="EMBL" id="BBP42281.1"/>
    </source>
</evidence>
<dbReference type="RefSeq" id="WP_173289555.1">
    <property type="nucleotide sequence ID" value="NZ_AP021888.1"/>
</dbReference>
<dbReference type="InterPro" id="IPR032811">
    <property type="entry name" value="Put_conjugal_transfer"/>
</dbReference>
<proteinExistence type="predicted"/>
<dbReference type="Pfam" id="PF13729">
    <property type="entry name" value="TraF_2"/>
    <property type="match status" value="1"/>
</dbReference>
<dbReference type="EMBL" id="AP021888">
    <property type="protein sequence ID" value="BBP42281.1"/>
    <property type="molecule type" value="Genomic_DNA"/>
</dbReference>
<reference evidence="3" key="1">
    <citation type="submission" date="2019-11" db="EMBL/GenBank/DDBJ databases">
        <title>Isolation and characterization of two novel species in the genus Thiomicrorhabdus.</title>
        <authorList>
            <person name="Mochizuki J."/>
            <person name="Kojima H."/>
            <person name="Fukui M."/>
        </authorList>
    </citation>
    <scope>NUCLEOTIDE SEQUENCE [LARGE SCALE GENOMIC DNA]</scope>
    <source>
        <strain evidence="3">AkT22</strain>
    </source>
</reference>